<dbReference type="Pfam" id="PF13205">
    <property type="entry name" value="Big_5"/>
    <property type="match status" value="1"/>
</dbReference>
<keyword evidence="4" id="KW-1185">Reference proteome</keyword>
<evidence type="ECO:0000313" key="3">
    <source>
        <dbReference type="EMBL" id="ADK80887.1"/>
    </source>
</evidence>
<accession>E1R167</accession>
<feature type="domain" description="SbsA Ig-like" evidence="2">
    <location>
        <begin position="116"/>
        <end position="209"/>
    </location>
</feature>
<gene>
    <name evidence="3" type="ordered locus">Spirs_1761</name>
</gene>
<dbReference type="HOGENOM" id="CLU_576061_0_0_12"/>
<evidence type="ECO:0000259" key="2">
    <source>
        <dbReference type="Pfam" id="PF13205"/>
    </source>
</evidence>
<evidence type="ECO:0000256" key="1">
    <source>
        <dbReference type="ARBA" id="ARBA00022729"/>
    </source>
</evidence>
<proteinExistence type="predicted"/>
<dbReference type="KEGG" id="ssm:Spirs_1761"/>
<dbReference type="STRING" id="573413.Spirs_1761"/>
<name>E1R167_SEDSS</name>
<dbReference type="EMBL" id="CP002116">
    <property type="protein sequence ID" value="ADK80887.1"/>
    <property type="molecule type" value="Genomic_DNA"/>
</dbReference>
<sequence length="474" mass="52800">MACNLFFFPDYDEIEYVPSGSYDLLPEGQFPTISFDFGVDKYSVEDIFSVSDFEGKLEGRYSWEKRNVSFLPDEGFIPGRRYSLVFSGRFLDDKGRTYTVSKTIVFFYAAEEGSVPAITEMIPAPGSTISGESQLSFRFSVPMDDTSVAEGLDITPSIAYRHSWQEDDTLLLIFPEDEWENLTLYHITIDEDLIDSRGVPYPAESQFSFFVDDDDDAPTILYVSVAENSWAAATPFAVLSEDLNDLRYHDAIRIGFSETMDQDSVEEGFSISPNCPGTTFWIADPSAAYPDRNALVFIPEQGYTMSQEYLLEIEAEVTDKHQIPMGIDVKKTFTPNIPLLELSAIEGVAPGNSFSLTSYSSSQAQSIGSSEPSPFDYTFRFRFSRPFAQVEEKAAVQEKISIAEIFSSSGSPSPAAYSWQDDYTLTATYTNFRSSSSSEHYYLMTIAGGSSGIANNEGSFLSQSIEQLLVVPKP</sequence>
<dbReference type="eggNOG" id="COG2373">
    <property type="taxonomic scope" value="Bacteria"/>
</dbReference>
<keyword evidence="1" id="KW-0732">Signal</keyword>
<dbReference type="Proteomes" id="UP000002318">
    <property type="component" value="Chromosome"/>
</dbReference>
<dbReference type="AlphaFoldDB" id="E1R167"/>
<reference evidence="3 4" key="1">
    <citation type="journal article" date="2010" name="Stand. Genomic Sci.">
        <title>Complete genome sequence of Spirochaeta smaragdinae type strain (SEBR 4228).</title>
        <authorList>
            <person name="Mavromatis K."/>
            <person name="Yasawong M."/>
            <person name="Chertkov O."/>
            <person name="Lapidus A."/>
            <person name="Lucas S."/>
            <person name="Nolan M."/>
            <person name="Del Rio T.G."/>
            <person name="Tice H."/>
            <person name="Cheng J.F."/>
            <person name="Pitluck S."/>
            <person name="Liolios K."/>
            <person name="Ivanova N."/>
            <person name="Tapia R."/>
            <person name="Han C."/>
            <person name="Bruce D."/>
            <person name="Goodwin L."/>
            <person name="Pati A."/>
            <person name="Chen A."/>
            <person name="Palaniappan K."/>
            <person name="Land M."/>
            <person name="Hauser L."/>
            <person name="Chang Y.J."/>
            <person name="Jeffries C.D."/>
            <person name="Detter J.C."/>
            <person name="Rohde M."/>
            <person name="Brambilla E."/>
            <person name="Spring S."/>
            <person name="Goker M."/>
            <person name="Sikorski J."/>
            <person name="Woyke T."/>
            <person name="Bristow J."/>
            <person name="Eisen J.A."/>
            <person name="Markowitz V."/>
            <person name="Hugenholtz P."/>
            <person name="Klenk H.P."/>
            <person name="Kyrpides N.C."/>
        </authorList>
    </citation>
    <scope>NUCLEOTIDE SEQUENCE [LARGE SCALE GENOMIC DNA]</scope>
    <source>
        <strain evidence="4">DSM 11293 / JCM 15392 / SEBR 4228</strain>
    </source>
</reference>
<evidence type="ECO:0000313" key="4">
    <source>
        <dbReference type="Proteomes" id="UP000002318"/>
    </source>
</evidence>
<dbReference type="InterPro" id="IPR032812">
    <property type="entry name" value="SbsA_Ig"/>
</dbReference>
<dbReference type="Gene3D" id="2.60.40.3710">
    <property type="match status" value="2"/>
</dbReference>
<protein>
    <recommendedName>
        <fullName evidence="2">SbsA Ig-like domain-containing protein</fullName>
    </recommendedName>
</protein>
<organism evidence="3 4">
    <name type="scientific">Sediminispirochaeta smaragdinae (strain DSM 11293 / JCM 15392 / SEBR 4228)</name>
    <name type="common">Spirochaeta smaragdinae</name>
    <dbReference type="NCBI Taxonomy" id="573413"/>
    <lineage>
        <taxon>Bacteria</taxon>
        <taxon>Pseudomonadati</taxon>
        <taxon>Spirochaetota</taxon>
        <taxon>Spirochaetia</taxon>
        <taxon>Spirochaetales</taxon>
        <taxon>Spirochaetaceae</taxon>
        <taxon>Sediminispirochaeta</taxon>
    </lineage>
</organism>